<gene>
    <name evidence="2" type="ORF">LMG29660_00205</name>
</gene>
<dbReference type="RefSeq" id="WP_133059245.1">
    <property type="nucleotide sequence ID" value="NZ_CADIKG010000001.1"/>
</dbReference>
<reference evidence="2 3" key="1">
    <citation type="submission" date="2020-04" db="EMBL/GenBank/DDBJ databases">
        <authorList>
            <person name="De Canck E."/>
        </authorList>
    </citation>
    <scope>NUCLEOTIDE SEQUENCE [LARGE SCALE GENOMIC DNA]</scope>
    <source>
        <strain evidence="2 3">LMG 29660</strain>
    </source>
</reference>
<dbReference type="EMBL" id="CADIKG010000001">
    <property type="protein sequence ID" value="CAB3746484.1"/>
    <property type="molecule type" value="Genomic_DNA"/>
</dbReference>
<dbReference type="Proteomes" id="UP000494135">
    <property type="component" value="Unassembled WGS sequence"/>
</dbReference>
<evidence type="ECO:0000256" key="1">
    <source>
        <dbReference type="SAM" id="Phobius"/>
    </source>
</evidence>
<keyword evidence="1" id="KW-0812">Transmembrane</keyword>
<evidence type="ECO:0000313" key="3">
    <source>
        <dbReference type="Proteomes" id="UP000494135"/>
    </source>
</evidence>
<name>A0A6J5CZV6_9BURK</name>
<feature type="transmembrane region" description="Helical" evidence="1">
    <location>
        <begin position="27"/>
        <end position="45"/>
    </location>
</feature>
<protein>
    <submittedName>
        <fullName evidence="2">Uncharacterized protein</fullName>
    </submittedName>
</protein>
<keyword evidence="1" id="KW-0472">Membrane</keyword>
<evidence type="ECO:0000313" key="2">
    <source>
        <dbReference type="EMBL" id="CAB3746484.1"/>
    </source>
</evidence>
<dbReference type="AlphaFoldDB" id="A0A6J5CZV6"/>
<keyword evidence="1" id="KW-1133">Transmembrane helix</keyword>
<proteinExistence type="predicted"/>
<sequence>MPAIKSAAGAFGPGLMGMLASRDGTPYVALTVVASLLSAGMLLLVRLAPARVARVSASHATWQKASNLASMRVAGRQRAVHAGRIPRA</sequence>
<accession>A0A6J5CZV6</accession>
<organism evidence="2 3">
    <name type="scientific">Burkholderia puraquae</name>
    <dbReference type="NCBI Taxonomy" id="1904757"/>
    <lineage>
        <taxon>Bacteria</taxon>
        <taxon>Pseudomonadati</taxon>
        <taxon>Pseudomonadota</taxon>
        <taxon>Betaproteobacteria</taxon>
        <taxon>Burkholderiales</taxon>
        <taxon>Burkholderiaceae</taxon>
        <taxon>Burkholderia</taxon>
        <taxon>Burkholderia cepacia complex</taxon>
    </lineage>
</organism>